<sequence>MNFGIFANFACAAAAAIIVMSILLLPLSKVLAEEQVTRGAGELDRFAGYSRVHLSDDTFTLRSGEERVVNFTGISTAESGAYIVGNATVEGGGVRIKITDSHGRCPGVDMCTSISVYSKDAPWSYYDGDVKDVEIPISKGMTQVVFYTPYEQGSTIAFNFDVVEKVVDSKS</sequence>
<dbReference type="EMBL" id="CP007174">
    <property type="protein sequence ID" value="AIF83775.1"/>
    <property type="molecule type" value="Genomic_DNA"/>
</dbReference>
<protein>
    <submittedName>
        <fullName evidence="1">Uncharacterized protein</fullName>
    </submittedName>
</protein>
<dbReference type="KEGG" id="nev:NTE_01714"/>
<organism evidence="1 2">
    <name type="scientific">Candidatus Nitrososphaera evergladensis SR1</name>
    <dbReference type="NCBI Taxonomy" id="1459636"/>
    <lineage>
        <taxon>Archaea</taxon>
        <taxon>Nitrososphaerota</taxon>
        <taxon>Nitrososphaeria</taxon>
        <taxon>Nitrososphaerales</taxon>
        <taxon>Nitrososphaeraceae</taxon>
        <taxon>Nitrososphaera</taxon>
    </lineage>
</organism>
<evidence type="ECO:0000313" key="1">
    <source>
        <dbReference type="EMBL" id="AIF83775.1"/>
    </source>
</evidence>
<proteinExistence type="predicted"/>
<gene>
    <name evidence="1" type="ORF">NTE_01714</name>
</gene>
<keyword evidence="2" id="KW-1185">Reference proteome</keyword>
<reference evidence="1 2" key="1">
    <citation type="journal article" date="2014" name="PLoS ONE">
        <title>Genome Sequence of Candidatus Nitrososphaera evergladensis from Group I.1b Enriched from Everglades Soil Reveals Novel Genomic Features of the Ammonia-Oxidizing Archaea.</title>
        <authorList>
            <person name="Zhalnina K.V."/>
            <person name="Dias R."/>
            <person name="Leonard M.T."/>
            <person name="Dorr de Quadros P."/>
            <person name="Camargo F.A."/>
            <person name="Drew J.C."/>
            <person name="Farmerie W.G."/>
            <person name="Daroub S.H."/>
            <person name="Triplett E.W."/>
        </authorList>
    </citation>
    <scope>NUCLEOTIDE SEQUENCE [LARGE SCALE GENOMIC DNA]</scope>
    <source>
        <strain evidence="1 2">SR1</strain>
    </source>
</reference>
<dbReference type="Proteomes" id="UP000028194">
    <property type="component" value="Chromosome"/>
</dbReference>
<accession>A0A075MRR2</accession>
<name>A0A075MRR2_9ARCH</name>
<evidence type="ECO:0000313" key="2">
    <source>
        <dbReference type="Proteomes" id="UP000028194"/>
    </source>
</evidence>
<dbReference type="AlphaFoldDB" id="A0A075MRR2"/>
<dbReference type="HOGENOM" id="CLU_1615234_0_0_2"/>